<dbReference type="RefSeq" id="WP_218930873.1">
    <property type="nucleotide sequence ID" value="NZ_JACAOA010000010.1"/>
</dbReference>
<dbReference type="AlphaFoldDB" id="A0A839A5S3"/>
<keyword evidence="2" id="KW-1185">Reference proteome</keyword>
<proteinExistence type="predicted"/>
<protein>
    <submittedName>
        <fullName evidence="1">HAD family phosphatase</fullName>
    </submittedName>
</protein>
<sequence>MNMKQLELIIFDLDGTLVDSEQVYRRGWVEVLKSYGHEVDESVFEVMRGQSIKHNNQIIKNYLGSDQLVQEARDIREAYYYDALEKDTVALKDGAREMILAAYHNGLKIGVATSSYKKRGLATLKRFDLAKYFDYMVFGDEVNHAKPHPKIYKKVLEQAGVSVNKSMAVEDSSSGLQSALAAGLTVCFVPEGETSLDGIEGKFKTYTSLDELQRELF</sequence>
<dbReference type="Gene3D" id="3.40.50.1000">
    <property type="entry name" value="HAD superfamily/HAD-like"/>
    <property type="match status" value="1"/>
</dbReference>
<name>A0A839A5S3_9LACT</name>
<dbReference type="GO" id="GO:0008967">
    <property type="term" value="F:phosphoglycolate phosphatase activity"/>
    <property type="evidence" value="ECO:0007669"/>
    <property type="project" value="TreeGrafter"/>
</dbReference>
<dbReference type="Proteomes" id="UP000571018">
    <property type="component" value="Unassembled WGS sequence"/>
</dbReference>
<dbReference type="InterPro" id="IPR050155">
    <property type="entry name" value="HAD-like_hydrolase_sf"/>
</dbReference>
<evidence type="ECO:0000313" key="2">
    <source>
        <dbReference type="Proteomes" id="UP000571018"/>
    </source>
</evidence>
<dbReference type="InterPro" id="IPR006439">
    <property type="entry name" value="HAD-SF_hydro_IA"/>
</dbReference>
<organism evidence="1 2">
    <name type="scientific">Ruoffia halotolerans</name>
    <dbReference type="NCBI Taxonomy" id="2748684"/>
    <lineage>
        <taxon>Bacteria</taxon>
        <taxon>Bacillati</taxon>
        <taxon>Bacillota</taxon>
        <taxon>Bacilli</taxon>
        <taxon>Lactobacillales</taxon>
        <taxon>Aerococcaceae</taxon>
        <taxon>Ruoffia</taxon>
    </lineage>
</organism>
<dbReference type="SFLD" id="SFLDG01135">
    <property type="entry name" value="C1.5.6:_HAD__Beta-PGM__Phospha"/>
    <property type="match status" value="1"/>
</dbReference>
<dbReference type="SFLD" id="SFLDS00003">
    <property type="entry name" value="Haloacid_Dehalogenase"/>
    <property type="match status" value="1"/>
</dbReference>
<dbReference type="NCBIfam" id="TIGR01549">
    <property type="entry name" value="HAD-SF-IA-v1"/>
    <property type="match status" value="1"/>
</dbReference>
<dbReference type="SUPFAM" id="SSF56784">
    <property type="entry name" value="HAD-like"/>
    <property type="match status" value="1"/>
</dbReference>
<accession>A0A839A5S3</accession>
<dbReference type="PANTHER" id="PTHR43434">
    <property type="entry name" value="PHOSPHOGLYCOLATE PHOSPHATASE"/>
    <property type="match status" value="1"/>
</dbReference>
<evidence type="ECO:0000313" key="1">
    <source>
        <dbReference type="EMBL" id="MBA5729170.1"/>
    </source>
</evidence>
<dbReference type="InterPro" id="IPR023214">
    <property type="entry name" value="HAD_sf"/>
</dbReference>
<dbReference type="SFLD" id="SFLDG01129">
    <property type="entry name" value="C1.5:_HAD__Beta-PGM__Phosphata"/>
    <property type="match status" value="1"/>
</dbReference>
<gene>
    <name evidence="1" type="ORF">HW423_05155</name>
</gene>
<dbReference type="Pfam" id="PF13419">
    <property type="entry name" value="HAD_2"/>
    <property type="match status" value="1"/>
</dbReference>
<comment type="caution">
    <text evidence="1">The sequence shown here is derived from an EMBL/GenBank/DDBJ whole genome shotgun (WGS) entry which is preliminary data.</text>
</comment>
<dbReference type="EMBL" id="JACAOA010000010">
    <property type="protein sequence ID" value="MBA5729170.1"/>
    <property type="molecule type" value="Genomic_DNA"/>
</dbReference>
<dbReference type="InterPro" id="IPR036412">
    <property type="entry name" value="HAD-like_sf"/>
</dbReference>
<reference evidence="1 2" key="1">
    <citation type="submission" date="2020-06" db="EMBL/GenBank/DDBJ databases">
        <title>Reclassification of Facklamia ignava, Facklamia soureckii and Facklami tabacinasalis as Falseniella iganva gen. nov., comb. nov., Hutsoniella ignava gen. nov., comb. nov., and Ruoffia tabacinasalis gen. nov., comb. nov and description of Ruoffia haltotolerans sp. nov., isolated from hypersaline Inland Sea of Qatar.</title>
        <authorList>
            <person name="Fotedar R."/>
            <person name="Sankaranarayanan K."/>
            <person name="Lawson P."/>
            <person name="Caldwell M."/>
            <person name="Zeyara A."/>
            <person name="Al Malki A."/>
            <person name="Ali M."/>
        </authorList>
    </citation>
    <scope>NUCLEOTIDE SEQUENCE [LARGE SCALE GENOMIC DNA]</scope>
    <source>
        <strain evidence="1 2">INB8</strain>
    </source>
</reference>
<dbReference type="PRINTS" id="PR00413">
    <property type="entry name" value="HADHALOGNASE"/>
</dbReference>
<dbReference type="PANTHER" id="PTHR43434:SF1">
    <property type="entry name" value="PHOSPHOGLYCOLATE PHOSPHATASE"/>
    <property type="match status" value="1"/>
</dbReference>
<dbReference type="InterPro" id="IPR023198">
    <property type="entry name" value="PGP-like_dom2"/>
</dbReference>
<dbReference type="InterPro" id="IPR041492">
    <property type="entry name" value="HAD_2"/>
</dbReference>
<dbReference type="Gene3D" id="1.10.150.240">
    <property type="entry name" value="Putative phosphatase, domain 2"/>
    <property type="match status" value="1"/>
</dbReference>
<dbReference type="GO" id="GO:0006281">
    <property type="term" value="P:DNA repair"/>
    <property type="evidence" value="ECO:0007669"/>
    <property type="project" value="TreeGrafter"/>
</dbReference>
<dbReference type="NCBIfam" id="TIGR01509">
    <property type="entry name" value="HAD-SF-IA-v3"/>
    <property type="match status" value="1"/>
</dbReference>